<dbReference type="OrthoDB" id="3251634at2759"/>
<organism evidence="2 3">
    <name type="scientific">Sanghuangporus baumii</name>
    <name type="common">Phellinus baumii</name>
    <dbReference type="NCBI Taxonomy" id="108892"/>
    <lineage>
        <taxon>Eukaryota</taxon>
        <taxon>Fungi</taxon>
        <taxon>Dikarya</taxon>
        <taxon>Basidiomycota</taxon>
        <taxon>Agaricomycotina</taxon>
        <taxon>Agaricomycetes</taxon>
        <taxon>Hymenochaetales</taxon>
        <taxon>Hymenochaetaceae</taxon>
        <taxon>Sanghuangporus</taxon>
    </lineage>
</organism>
<sequence>MKIPSLTICFLPAVLLVLGNQTHVAAAPSSDLGIGDIPAAILNLLLSPALQVSQLNIEMSVLTLLLNTASLNFDVVTPVPLVEITVDRMSAQIGTQGTPFFSFNQTFSNFVLSGLNPINSGIVPNVELTQGALQTLNVISNTRFDILSATYNLRVLTVNGTGGIPLSLPAAQLSVPTKLDFQCP</sequence>
<keyword evidence="3" id="KW-1185">Reference proteome</keyword>
<accession>A0A9Q5NAS7</accession>
<name>A0A9Q5NAS7_SANBA</name>
<comment type="caution">
    <text evidence="2">The sequence shown here is derived from an EMBL/GenBank/DDBJ whole genome shotgun (WGS) entry which is preliminary data.</text>
</comment>
<dbReference type="AlphaFoldDB" id="A0A9Q5NAS7"/>
<proteinExistence type="predicted"/>
<dbReference type="Proteomes" id="UP000757232">
    <property type="component" value="Unassembled WGS sequence"/>
</dbReference>
<reference evidence="2" key="1">
    <citation type="submission" date="2016-06" db="EMBL/GenBank/DDBJ databases">
        <title>Draft Genome sequence of the fungus Inonotus baumii.</title>
        <authorList>
            <person name="Zhu H."/>
            <person name="Lin W."/>
        </authorList>
    </citation>
    <scope>NUCLEOTIDE SEQUENCE</scope>
    <source>
        <strain evidence="2">821</strain>
    </source>
</reference>
<evidence type="ECO:0000313" key="3">
    <source>
        <dbReference type="Proteomes" id="UP000757232"/>
    </source>
</evidence>
<keyword evidence="1" id="KW-0732">Signal</keyword>
<dbReference type="EMBL" id="LNZH02000140">
    <property type="protein sequence ID" value="OCB90181.1"/>
    <property type="molecule type" value="Genomic_DNA"/>
</dbReference>
<protein>
    <submittedName>
        <fullName evidence="2">Uncharacterized protein</fullName>
    </submittedName>
</protein>
<gene>
    <name evidence="2" type="ORF">A7U60_g2643</name>
</gene>
<evidence type="ECO:0000313" key="2">
    <source>
        <dbReference type="EMBL" id="OCB90181.1"/>
    </source>
</evidence>
<evidence type="ECO:0000256" key="1">
    <source>
        <dbReference type="SAM" id="SignalP"/>
    </source>
</evidence>
<feature type="signal peptide" evidence="1">
    <location>
        <begin position="1"/>
        <end position="26"/>
    </location>
</feature>
<feature type="chain" id="PRO_5040506015" evidence="1">
    <location>
        <begin position="27"/>
        <end position="184"/>
    </location>
</feature>